<keyword evidence="2" id="KW-1185">Reference proteome</keyword>
<accession>A0ABY8Q9G8</accession>
<proteinExistence type="predicted"/>
<organism evidence="1 2">
    <name type="scientific">Fuscovulum ytuae</name>
    <dbReference type="NCBI Taxonomy" id="3042299"/>
    <lineage>
        <taxon>Bacteria</taxon>
        <taxon>Pseudomonadati</taxon>
        <taxon>Pseudomonadota</taxon>
        <taxon>Alphaproteobacteria</taxon>
        <taxon>Rhodobacterales</taxon>
        <taxon>Paracoccaceae</taxon>
        <taxon>Fuscovulum</taxon>
    </lineage>
</organism>
<name>A0ABY8Q9G8_9RHOB</name>
<reference evidence="1 2" key="1">
    <citation type="submission" date="2023-04" db="EMBL/GenBank/DDBJ databases">
        <title>YMD61, complete Genome.</title>
        <authorList>
            <person name="Zhang J."/>
        </authorList>
    </citation>
    <scope>NUCLEOTIDE SEQUENCE [LARGE SCALE GENOMIC DNA]</scope>
    <source>
        <strain evidence="1 2">YMD61</strain>
    </source>
</reference>
<gene>
    <name evidence="1" type="ORF">QF092_07025</name>
</gene>
<sequence length="47" mass="5181">MIRSPDSPPAPALPDWLEWMRLALCDGLPMSGGLSLEVLFDRLEGRA</sequence>
<protein>
    <submittedName>
        <fullName evidence="1">Uncharacterized protein</fullName>
    </submittedName>
</protein>
<dbReference type="Proteomes" id="UP001230978">
    <property type="component" value="Chromosome"/>
</dbReference>
<evidence type="ECO:0000313" key="2">
    <source>
        <dbReference type="Proteomes" id="UP001230978"/>
    </source>
</evidence>
<dbReference type="EMBL" id="CP124535">
    <property type="protein sequence ID" value="WGV17534.1"/>
    <property type="molecule type" value="Genomic_DNA"/>
</dbReference>
<evidence type="ECO:0000313" key="1">
    <source>
        <dbReference type="EMBL" id="WGV17534.1"/>
    </source>
</evidence>
<dbReference type="RefSeq" id="WP_281468916.1">
    <property type="nucleotide sequence ID" value="NZ_CP124535.1"/>
</dbReference>